<evidence type="ECO:0000256" key="1">
    <source>
        <dbReference type="ARBA" id="ARBA00006484"/>
    </source>
</evidence>
<dbReference type="Proteomes" id="UP000503464">
    <property type="component" value="Chromosome"/>
</dbReference>
<reference evidence="5" key="1">
    <citation type="submission" date="2020-03" db="EMBL/GenBank/DDBJ databases">
        <title>Genome sequences of seven Enterobacteriaceae strains isolated from Canadian wastewater treatment facilities.</title>
        <authorList>
            <person name="Huang H."/>
            <person name="Chmara J.T."/>
            <person name="Duceppe M.-O."/>
        </authorList>
    </citation>
    <scope>NUCLEOTIDE SEQUENCE [LARGE SCALE GENOMIC DNA]</scope>
    <source>
        <strain evidence="5">Biosolid 3</strain>
    </source>
</reference>
<dbReference type="InterPro" id="IPR002347">
    <property type="entry name" value="SDR_fam"/>
</dbReference>
<dbReference type="PANTHER" id="PTHR44196">
    <property type="entry name" value="DEHYDROGENASE/REDUCTASE SDR FAMILY MEMBER 7B"/>
    <property type="match status" value="1"/>
</dbReference>
<gene>
    <name evidence="4" type="ORF">G9399_03265</name>
</gene>
<dbReference type="SUPFAM" id="SSF51735">
    <property type="entry name" value="NAD(P)-binding Rossmann-fold domains"/>
    <property type="match status" value="1"/>
</dbReference>
<accession>A0AAE7EF96</accession>
<dbReference type="PANTHER" id="PTHR44196:SF1">
    <property type="entry name" value="DEHYDROGENASE_REDUCTASE SDR FAMILY MEMBER 7B"/>
    <property type="match status" value="1"/>
</dbReference>
<dbReference type="GO" id="GO:0016020">
    <property type="term" value="C:membrane"/>
    <property type="evidence" value="ECO:0007669"/>
    <property type="project" value="TreeGrafter"/>
</dbReference>
<dbReference type="Pfam" id="PF00106">
    <property type="entry name" value="adh_short"/>
    <property type="match status" value="1"/>
</dbReference>
<keyword evidence="2" id="KW-0560">Oxidoreductase</keyword>
<dbReference type="CDD" id="cd05233">
    <property type="entry name" value="SDR_c"/>
    <property type="match status" value="1"/>
</dbReference>
<dbReference type="InterPro" id="IPR036291">
    <property type="entry name" value="NAD(P)-bd_dom_sf"/>
</dbReference>
<dbReference type="GO" id="GO:0016491">
    <property type="term" value="F:oxidoreductase activity"/>
    <property type="evidence" value="ECO:0007669"/>
    <property type="project" value="UniProtKB-KW"/>
</dbReference>
<dbReference type="AlphaFoldDB" id="A0AAE7EF96"/>
<proteinExistence type="inferred from homology"/>
<evidence type="ECO:0000313" key="5">
    <source>
        <dbReference type="Proteomes" id="UP000503464"/>
    </source>
</evidence>
<dbReference type="PRINTS" id="PR00081">
    <property type="entry name" value="GDHRDH"/>
</dbReference>
<dbReference type="Gene3D" id="3.40.50.720">
    <property type="entry name" value="NAD(P)-binding Rossmann-like Domain"/>
    <property type="match status" value="1"/>
</dbReference>
<dbReference type="EMBL" id="CP054160">
    <property type="protein sequence ID" value="QKJ57592.1"/>
    <property type="molecule type" value="Genomic_DNA"/>
</dbReference>
<organism evidence="4 5">
    <name type="scientific">Serratia fonticola</name>
    <dbReference type="NCBI Taxonomy" id="47917"/>
    <lineage>
        <taxon>Bacteria</taxon>
        <taxon>Pseudomonadati</taxon>
        <taxon>Pseudomonadota</taxon>
        <taxon>Gammaproteobacteria</taxon>
        <taxon>Enterobacterales</taxon>
        <taxon>Yersiniaceae</taxon>
        <taxon>Serratia</taxon>
    </lineage>
</organism>
<dbReference type="RefSeq" id="WP_098929736.1">
    <property type="nucleotide sequence ID" value="NZ_CP023956.1"/>
</dbReference>
<dbReference type="NCBIfam" id="NF006565">
    <property type="entry name" value="PRK09072.1"/>
    <property type="match status" value="1"/>
</dbReference>
<comment type="similarity">
    <text evidence="1 3">Belongs to the short-chain dehydrogenases/reductases (SDR) family.</text>
</comment>
<name>A0AAE7EF96_SERFO</name>
<protein>
    <submittedName>
        <fullName evidence="4">SDR family oxidoreductase</fullName>
    </submittedName>
</protein>
<sequence length="269" mass="29535">MRLNNSRILLTGASGGIGQALAHALAKQGACLILHGRNETALTALLNTLPHPEKHQVWIADLGDFTQLTQQVELLCQQQRIDILINNAGANHFAWLEDQSEQQIMQQLAVNIQAPILLTRALLPYIDRPGIIMNIGSSFGSIGYAGYSVYCASKFALRGFSEALGRELAGSSINVLYFAPRATQTTLNSVAVNAMNAELGTKSDSAEWVADEVIVALDKQIKRRWLGWPERFFVKLNALFPAVVDKALAKQRHIIARHANAALEKKDSR</sequence>
<evidence type="ECO:0000313" key="4">
    <source>
        <dbReference type="EMBL" id="QKJ57592.1"/>
    </source>
</evidence>
<dbReference type="PROSITE" id="PS00061">
    <property type="entry name" value="ADH_SHORT"/>
    <property type="match status" value="1"/>
</dbReference>
<evidence type="ECO:0000256" key="3">
    <source>
        <dbReference type="RuleBase" id="RU000363"/>
    </source>
</evidence>
<dbReference type="InterPro" id="IPR020904">
    <property type="entry name" value="Sc_DH/Rdtase_CS"/>
</dbReference>
<dbReference type="PRINTS" id="PR00080">
    <property type="entry name" value="SDRFAMILY"/>
</dbReference>
<evidence type="ECO:0000256" key="2">
    <source>
        <dbReference type="ARBA" id="ARBA00023002"/>
    </source>
</evidence>